<evidence type="ECO:0000256" key="5">
    <source>
        <dbReference type="ARBA" id="ARBA00022737"/>
    </source>
</evidence>
<keyword evidence="3" id="KW-0963">Cytoplasm</keyword>
<evidence type="ECO:0000256" key="2">
    <source>
        <dbReference type="ARBA" id="ARBA00004496"/>
    </source>
</evidence>
<dbReference type="AlphaFoldDB" id="A0A2P4X9F6"/>
<keyword evidence="5" id="KW-0677">Repeat</keyword>
<evidence type="ECO:0000256" key="3">
    <source>
        <dbReference type="ARBA" id="ARBA00022490"/>
    </source>
</evidence>
<dbReference type="GO" id="GO:0002098">
    <property type="term" value="P:tRNA wobble uridine modification"/>
    <property type="evidence" value="ECO:0007669"/>
    <property type="project" value="InterPro"/>
</dbReference>
<evidence type="ECO:0000256" key="6">
    <source>
        <dbReference type="ARBA" id="ARBA00023242"/>
    </source>
</evidence>
<dbReference type="GO" id="GO:0005737">
    <property type="term" value="C:cytoplasm"/>
    <property type="evidence" value="ECO:0007669"/>
    <property type="project" value="UniProtKB-SubCell"/>
</dbReference>
<dbReference type="InterPro" id="IPR037289">
    <property type="entry name" value="Elp2"/>
</dbReference>
<keyword evidence="8" id="KW-1185">Reference proteome</keyword>
<dbReference type="PANTHER" id="PTHR44111">
    <property type="entry name" value="ELONGATOR COMPLEX PROTEIN 2"/>
    <property type="match status" value="1"/>
</dbReference>
<dbReference type="EMBL" id="NCKW01015641">
    <property type="protein sequence ID" value="POM62168.1"/>
    <property type="molecule type" value="Genomic_DNA"/>
</dbReference>
<sequence length="227" mass="23936">MEQALAHVAVGCNAATNALSVAVNGSSLPPVGGNYCGAFAAKNVVCLLSSSVDNETLSSPLKIVETLKHQETTTDVTRLTSVRLQSDGQSGDVRVLAGDSEGRVFLWSKVDGLWKVRKVSEDQYKLPTVAVAAVATAVTDRHQIYVATFSDGTLAVFGQSLEEDEVKLLSRLELGVKTIMEAVDVTVINGGESVLVAAGGVDGKVHLFELTGDDKLTKVLELEGHRG</sequence>
<accession>A0A2P4X9F6</accession>
<proteinExistence type="predicted"/>
<organism evidence="7 8">
    <name type="scientific">Phytophthora palmivora</name>
    <dbReference type="NCBI Taxonomy" id="4796"/>
    <lineage>
        <taxon>Eukaryota</taxon>
        <taxon>Sar</taxon>
        <taxon>Stramenopiles</taxon>
        <taxon>Oomycota</taxon>
        <taxon>Peronosporomycetes</taxon>
        <taxon>Peronosporales</taxon>
        <taxon>Peronosporaceae</taxon>
        <taxon>Phytophthora</taxon>
    </lineage>
</organism>
<dbReference type="OrthoDB" id="27911at2759"/>
<gene>
    <name evidence="7" type="ORF">PHPALM_28704</name>
</gene>
<evidence type="ECO:0000256" key="4">
    <source>
        <dbReference type="ARBA" id="ARBA00022574"/>
    </source>
</evidence>
<comment type="subcellular location">
    <subcellularLocation>
        <location evidence="2">Cytoplasm</location>
    </subcellularLocation>
    <subcellularLocation>
        <location evidence="1">Nucleus</location>
    </subcellularLocation>
</comment>
<dbReference type="InterPro" id="IPR015943">
    <property type="entry name" value="WD40/YVTN_repeat-like_dom_sf"/>
</dbReference>
<keyword evidence="4" id="KW-0853">WD repeat</keyword>
<keyword evidence="6" id="KW-0539">Nucleus</keyword>
<feature type="non-terminal residue" evidence="7">
    <location>
        <position position="227"/>
    </location>
</feature>
<dbReference type="GO" id="GO:0005634">
    <property type="term" value="C:nucleus"/>
    <property type="evidence" value="ECO:0007669"/>
    <property type="project" value="UniProtKB-SubCell"/>
</dbReference>
<reference evidence="7 8" key="1">
    <citation type="journal article" date="2017" name="Genome Biol. Evol.">
        <title>Phytophthora megakarya and P. palmivora, closely related causal agents of cacao black pod rot, underwent increases in genome sizes and gene numbers by different mechanisms.</title>
        <authorList>
            <person name="Ali S.S."/>
            <person name="Shao J."/>
            <person name="Lary D.J."/>
            <person name="Kronmiller B."/>
            <person name="Shen D."/>
            <person name="Strem M.D."/>
            <person name="Amoako-Attah I."/>
            <person name="Akrofi A.Y."/>
            <person name="Begoude B.A."/>
            <person name="Ten Hoopen G.M."/>
            <person name="Coulibaly K."/>
            <person name="Kebe B.I."/>
            <person name="Melnick R.L."/>
            <person name="Guiltinan M.J."/>
            <person name="Tyler B.M."/>
            <person name="Meinhardt L.W."/>
            <person name="Bailey B.A."/>
        </authorList>
    </citation>
    <scope>NUCLEOTIDE SEQUENCE [LARGE SCALE GENOMIC DNA]</scope>
    <source>
        <strain evidence="8">sbr112.9</strain>
    </source>
</reference>
<dbReference type="Gene3D" id="2.130.10.10">
    <property type="entry name" value="YVTN repeat-like/Quinoprotein amine dehydrogenase"/>
    <property type="match status" value="1"/>
</dbReference>
<protein>
    <submittedName>
        <fullName evidence="7">Elongator complex protein</fullName>
    </submittedName>
</protein>
<dbReference type="GO" id="GO:0033588">
    <property type="term" value="C:elongator holoenzyme complex"/>
    <property type="evidence" value="ECO:0007669"/>
    <property type="project" value="InterPro"/>
</dbReference>
<evidence type="ECO:0000256" key="1">
    <source>
        <dbReference type="ARBA" id="ARBA00004123"/>
    </source>
</evidence>
<evidence type="ECO:0000313" key="8">
    <source>
        <dbReference type="Proteomes" id="UP000237271"/>
    </source>
</evidence>
<dbReference type="SUPFAM" id="SSF101908">
    <property type="entry name" value="Putative isomerase YbhE"/>
    <property type="match status" value="1"/>
</dbReference>
<comment type="caution">
    <text evidence="7">The sequence shown here is derived from an EMBL/GenBank/DDBJ whole genome shotgun (WGS) entry which is preliminary data.</text>
</comment>
<dbReference type="Proteomes" id="UP000237271">
    <property type="component" value="Unassembled WGS sequence"/>
</dbReference>
<name>A0A2P4X9F6_9STRA</name>
<evidence type="ECO:0000313" key="7">
    <source>
        <dbReference type="EMBL" id="POM62168.1"/>
    </source>
</evidence>
<dbReference type="PANTHER" id="PTHR44111:SF1">
    <property type="entry name" value="ELONGATOR COMPLEX PROTEIN 2"/>
    <property type="match status" value="1"/>
</dbReference>